<proteinExistence type="predicted"/>
<reference evidence="3 4" key="2">
    <citation type="submission" date="2020-03" db="EMBL/GenBank/DDBJ databases">
        <authorList>
            <person name="Ichikawa N."/>
            <person name="Kimura A."/>
            <person name="Kitahashi Y."/>
            <person name="Uohara A."/>
        </authorList>
    </citation>
    <scope>NUCLEOTIDE SEQUENCE [LARGE SCALE GENOMIC DNA]</scope>
    <source>
        <strain evidence="3 4">NBRC 108639</strain>
    </source>
</reference>
<keyword evidence="2" id="KW-0472">Membrane</keyword>
<dbReference type="RefSeq" id="WP_246273844.1">
    <property type="nucleotide sequence ID" value="NZ_BAABGO010000029.1"/>
</dbReference>
<evidence type="ECO:0000313" key="3">
    <source>
        <dbReference type="EMBL" id="GFJ80827.1"/>
    </source>
</evidence>
<accession>A0A6V8KGK9</accession>
<comment type="caution">
    <text evidence="3">The sequence shown here is derived from an EMBL/GenBank/DDBJ whole genome shotgun (WGS) entry which is preliminary data.</text>
</comment>
<keyword evidence="2" id="KW-1133">Transmembrane helix</keyword>
<protein>
    <recommendedName>
        <fullName evidence="5">Secreted protein</fullName>
    </recommendedName>
</protein>
<reference evidence="3 4" key="1">
    <citation type="submission" date="2020-03" db="EMBL/GenBank/DDBJ databases">
        <title>Whole genome shotgun sequence of Phytohabitans houttuyneae NBRC 108639.</title>
        <authorList>
            <person name="Komaki H."/>
            <person name="Tamura T."/>
        </authorList>
    </citation>
    <scope>NUCLEOTIDE SEQUENCE [LARGE SCALE GENOMIC DNA]</scope>
    <source>
        <strain evidence="3 4">NBRC 108639</strain>
    </source>
</reference>
<evidence type="ECO:0000313" key="4">
    <source>
        <dbReference type="Proteomes" id="UP000482800"/>
    </source>
</evidence>
<evidence type="ECO:0000256" key="1">
    <source>
        <dbReference type="SAM" id="MobiDB-lite"/>
    </source>
</evidence>
<name>A0A6V8KGK9_9ACTN</name>
<organism evidence="3 4">
    <name type="scientific">Phytohabitans houttuyneae</name>
    <dbReference type="NCBI Taxonomy" id="1076126"/>
    <lineage>
        <taxon>Bacteria</taxon>
        <taxon>Bacillati</taxon>
        <taxon>Actinomycetota</taxon>
        <taxon>Actinomycetes</taxon>
        <taxon>Micromonosporales</taxon>
        <taxon>Micromonosporaceae</taxon>
    </lineage>
</organism>
<keyword evidence="2" id="KW-0812">Transmembrane</keyword>
<feature type="region of interest" description="Disordered" evidence="1">
    <location>
        <begin position="33"/>
        <end position="58"/>
    </location>
</feature>
<keyword evidence="4" id="KW-1185">Reference proteome</keyword>
<dbReference type="Proteomes" id="UP000482800">
    <property type="component" value="Unassembled WGS sequence"/>
</dbReference>
<dbReference type="EMBL" id="BLPF01000002">
    <property type="protein sequence ID" value="GFJ80827.1"/>
    <property type="molecule type" value="Genomic_DNA"/>
</dbReference>
<feature type="compositionally biased region" description="Basic and acidic residues" evidence="1">
    <location>
        <begin position="33"/>
        <end position="45"/>
    </location>
</feature>
<dbReference type="AlphaFoldDB" id="A0A6V8KGK9"/>
<evidence type="ECO:0000256" key="2">
    <source>
        <dbReference type="SAM" id="Phobius"/>
    </source>
</evidence>
<gene>
    <name evidence="3" type="ORF">Phou_050070</name>
</gene>
<feature type="transmembrane region" description="Helical" evidence="2">
    <location>
        <begin position="7"/>
        <end position="26"/>
    </location>
</feature>
<evidence type="ECO:0008006" key="5">
    <source>
        <dbReference type="Google" id="ProtNLM"/>
    </source>
</evidence>
<sequence>MSRRIPWIPVVMVGLFVAAVVYVNPLDAGRELPPRPAADHAEHSGVPDGGDGLSDNHDGYALSPVVLPDRRGDRLPLAFRLVNPDGAPAVPHEPVQSEPLHLYVLREDLSFYQHLHPTRTGDTWTAAVDVPDGGVYRLYAEFVPKERAGGVPIVLGTPFVIAGDTRYVPLPAPAPTVRVGGFTVSRLEGTADLAAGRPGTMRFQVSDARGAPVTALEPYLGVYGHASVFESMTQRLTHLHPTVPADTRATSRDGVLTFHTQLPQRGRHRVFLQFKVMGEVHQAAFTVIAT</sequence>